<dbReference type="OrthoDB" id="4370297at2"/>
<evidence type="ECO:0000259" key="2">
    <source>
        <dbReference type="Pfam" id="PF20789"/>
    </source>
</evidence>
<gene>
    <name evidence="3" type="ORF">DB31_3265</name>
</gene>
<dbReference type="Proteomes" id="UP000028725">
    <property type="component" value="Unassembled WGS sequence"/>
</dbReference>
<organism evidence="3 4">
    <name type="scientific">Hyalangium minutum</name>
    <dbReference type="NCBI Taxonomy" id="394096"/>
    <lineage>
        <taxon>Bacteria</taxon>
        <taxon>Pseudomonadati</taxon>
        <taxon>Myxococcota</taxon>
        <taxon>Myxococcia</taxon>
        <taxon>Myxococcales</taxon>
        <taxon>Cystobacterineae</taxon>
        <taxon>Archangiaceae</taxon>
        <taxon>Hyalangium</taxon>
    </lineage>
</organism>
<reference evidence="3 4" key="1">
    <citation type="submission" date="2014-04" db="EMBL/GenBank/DDBJ databases">
        <title>Genome assembly of Hyalangium minutum DSM 14724.</title>
        <authorList>
            <person name="Sharma G."/>
            <person name="Subramanian S."/>
        </authorList>
    </citation>
    <scope>NUCLEOTIDE SEQUENCE [LARGE SCALE GENOMIC DNA]</scope>
    <source>
        <strain evidence="3 4">DSM 14724</strain>
    </source>
</reference>
<feature type="domain" description="Acyl-CoA thioesterase-like N-terminal HotDog" evidence="1">
    <location>
        <begin position="25"/>
        <end position="108"/>
    </location>
</feature>
<dbReference type="Pfam" id="PF13622">
    <property type="entry name" value="4HBT_3"/>
    <property type="match status" value="1"/>
</dbReference>
<dbReference type="Gene3D" id="2.40.160.210">
    <property type="entry name" value="Acyl-CoA thioesterase, double hotdog domain"/>
    <property type="match status" value="1"/>
</dbReference>
<dbReference type="STRING" id="394096.DB31_3265"/>
<dbReference type="EMBL" id="JMCB01000002">
    <property type="protein sequence ID" value="KFE71135.1"/>
    <property type="molecule type" value="Genomic_DNA"/>
</dbReference>
<dbReference type="AlphaFoldDB" id="A0A085WTX2"/>
<evidence type="ECO:0000259" key="1">
    <source>
        <dbReference type="Pfam" id="PF13622"/>
    </source>
</evidence>
<dbReference type="Pfam" id="PF20789">
    <property type="entry name" value="4HBT_3C"/>
    <property type="match status" value="1"/>
</dbReference>
<sequence length="267" mass="29097">MIAPFLAATHVTPLGEGRYRSRFEAPWYQGRGAYGGVVAGQILRAMEHVVADPDRPLRSFTVHFCAPATEGEAEVRVRIERSGKLVTHATARTENAAGVVSFATATFGTPRPTTPRYLDAKRPVAPAPSEVSVVPEEVPMPTFCQFFEYRFCVGSAPYSASEPRLGGWIRPKGEPLALDAALCVGLLDAYPPSVLCSLSELRPVASVDFTVHFFHALPRPGDRPGEHYLRTGVSRWAGEGFAEDLQELWSEEGELIAQCRQCIAVLG</sequence>
<protein>
    <submittedName>
        <fullName evidence="3">TesB-like acyl-CoA thioesterase 1</fullName>
    </submittedName>
</protein>
<comment type="caution">
    <text evidence="3">The sequence shown here is derived from an EMBL/GenBank/DDBJ whole genome shotgun (WGS) entry which is preliminary data.</text>
</comment>
<dbReference type="InterPro" id="IPR029069">
    <property type="entry name" value="HotDog_dom_sf"/>
</dbReference>
<keyword evidence="4" id="KW-1185">Reference proteome</keyword>
<dbReference type="RefSeq" id="WP_044182694.1">
    <property type="nucleotide sequence ID" value="NZ_JMCB01000002.1"/>
</dbReference>
<dbReference type="PATRIC" id="fig|394096.3.peg.914"/>
<evidence type="ECO:0000313" key="3">
    <source>
        <dbReference type="EMBL" id="KFE71135.1"/>
    </source>
</evidence>
<feature type="domain" description="Acyl-CoA thioesterase-like C-terminal" evidence="2">
    <location>
        <begin position="133"/>
        <end position="264"/>
    </location>
</feature>
<proteinExistence type="predicted"/>
<evidence type="ECO:0000313" key="4">
    <source>
        <dbReference type="Proteomes" id="UP000028725"/>
    </source>
</evidence>
<dbReference type="InterPro" id="IPR049450">
    <property type="entry name" value="ACOT8-like_C"/>
</dbReference>
<accession>A0A085WTX2</accession>
<dbReference type="SUPFAM" id="SSF54637">
    <property type="entry name" value="Thioesterase/thiol ester dehydrase-isomerase"/>
    <property type="match status" value="2"/>
</dbReference>
<dbReference type="InterPro" id="IPR042171">
    <property type="entry name" value="Acyl-CoA_hotdog"/>
</dbReference>
<dbReference type="InterPro" id="IPR049449">
    <property type="entry name" value="TesB_ACOT8-like_N"/>
</dbReference>
<name>A0A085WTX2_9BACT</name>